<gene>
    <name evidence="2" type="ORF">A3D68_00745</name>
</gene>
<dbReference type="AlphaFoldDB" id="A0A1F4XQP8"/>
<comment type="caution">
    <text evidence="2">The sequence shown here is derived from an EMBL/GenBank/DDBJ whole genome shotgun (WGS) entry which is preliminary data.</text>
</comment>
<feature type="transmembrane region" description="Helical" evidence="1">
    <location>
        <begin position="188"/>
        <end position="211"/>
    </location>
</feature>
<feature type="transmembrane region" description="Helical" evidence="1">
    <location>
        <begin position="217"/>
        <end position="236"/>
    </location>
</feature>
<evidence type="ECO:0000256" key="1">
    <source>
        <dbReference type="SAM" id="Phobius"/>
    </source>
</evidence>
<proteinExistence type="predicted"/>
<organism evidence="2 3">
    <name type="scientific">Candidatus Adlerbacteria bacterium RIFCSPHIGHO2_02_FULL_52_17</name>
    <dbReference type="NCBI Taxonomy" id="1797240"/>
    <lineage>
        <taxon>Bacteria</taxon>
        <taxon>Candidatus Adleribacteriota</taxon>
    </lineage>
</organism>
<dbReference type="Proteomes" id="UP000177564">
    <property type="component" value="Unassembled WGS sequence"/>
</dbReference>
<protein>
    <submittedName>
        <fullName evidence="2">Uncharacterized protein</fullName>
    </submittedName>
</protein>
<keyword evidence="1" id="KW-0812">Transmembrane</keyword>
<evidence type="ECO:0000313" key="3">
    <source>
        <dbReference type="Proteomes" id="UP000177564"/>
    </source>
</evidence>
<sequence length="269" mass="30521">MSNELFVIDRKSELDEKEKSRVAYLRDQLSTAENLGLEAQAAYIKADIATIEGGLTTTPLTDAQMTIWRAWLPTAYTDIGNDKHHQLANYHFDRIPKPVLKLWQKHKESGLFERFEIWTPENHQPDPILVGVNGNARHLLARWDESDANLVSFDDIKRELVRRWYKNEDIGGEDYSEYLLRIGRTMEAIFAAIVSVFVSTLVVIPFVDLVIGKEESGFLVAIVLMVAIAVGIFICVHRWHTRCCLASSKLMQAIAKDDSVQRKPLPASA</sequence>
<accession>A0A1F4XQP8</accession>
<evidence type="ECO:0000313" key="2">
    <source>
        <dbReference type="EMBL" id="OGC83363.1"/>
    </source>
</evidence>
<keyword evidence="1" id="KW-0472">Membrane</keyword>
<reference evidence="2 3" key="1">
    <citation type="journal article" date="2016" name="Nat. Commun.">
        <title>Thousands of microbial genomes shed light on interconnected biogeochemical processes in an aquifer system.</title>
        <authorList>
            <person name="Anantharaman K."/>
            <person name="Brown C.T."/>
            <person name="Hug L.A."/>
            <person name="Sharon I."/>
            <person name="Castelle C.J."/>
            <person name="Probst A.J."/>
            <person name="Thomas B.C."/>
            <person name="Singh A."/>
            <person name="Wilkins M.J."/>
            <person name="Karaoz U."/>
            <person name="Brodie E.L."/>
            <person name="Williams K.H."/>
            <person name="Hubbard S.S."/>
            <person name="Banfield J.F."/>
        </authorList>
    </citation>
    <scope>NUCLEOTIDE SEQUENCE [LARGE SCALE GENOMIC DNA]</scope>
</reference>
<dbReference type="EMBL" id="MEWU01000022">
    <property type="protein sequence ID" value="OGC83363.1"/>
    <property type="molecule type" value="Genomic_DNA"/>
</dbReference>
<keyword evidence="1" id="KW-1133">Transmembrane helix</keyword>
<name>A0A1F4XQP8_9BACT</name>